<evidence type="ECO:0000313" key="4">
    <source>
        <dbReference type="EMBL" id="RDE95627.1"/>
    </source>
</evidence>
<name>A0A369Z3U4_HAEPA</name>
<protein>
    <recommendedName>
        <fullName evidence="1">Type IV secretion system putative lipoprotein virB7</fullName>
    </recommendedName>
</protein>
<dbReference type="RefSeq" id="WP_111314978.1">
    <property type="nucleotide sequence ID" value="NZ_QEPW01000003.1"/>
</dbReference>
<evidence type="ECO:0000256" key="2">
    <source>
        <dbReference type="ARBA" id="ARBA00022729"/>
    </source>
</evidence>
<evidence type="ECO:0000313" key="5">
    <source>
        <dbReference type="Proteomes" id="UP000253910"/>
    </source>
</evidence>
<proteinExistence type="predicted"/>
<dbReference type="Pfam" id="PF08139">
    <property type="entry name" value="LPAM_1"/>
    <property type="match status" value="1"/>
</dbReference>
<dbReference type="EMBL" id="QEPW01000003">
    <property type="protein sequence ID" value="RDE95627.1"/>
    <property type="molecule type" value="Genomic_DNA"/>
</dbReference>
<accession>A0A369Z3U4</accession>
<dbReference type="PROSITE" id="PS51257">
    <property type="entry name" value="PROKAR_LIPOPROTEIN"/>
    <property type="match status" value="1"/>
</dbReference>
<reference evidence="4 5" key="1">
    <citation type="submission" date="2018-05" db="EMBL/GenBank/DDBJ databases">
        <title>Draft Genome Sequences for a Diverse set of 7 Haemophilus Species.</title>
        <authorList>
            <person name="Nichols M."/>
            <person name="Topaz N."/>
            <person name="Wang X."/>
            <person name="Wang X."/>
            <person name="Boxrud D."/>
        </authorList>
    </citation>
    <scope>NUCLEOTIDE SEQUENCE [LARGE SCALE GENOMIC DNA]</scope>
    <source>
        <strain evidence="4 5">C2008001710</strain>
    </source>
</reference>
<evidence type="ECO:0000256" key="3">
    <source>
        <dbReference type="SAM" id="SignalP"/>
    </source>
</evidence>
<sequence length="175" mass="18880">MKKIIFVLSAVAALSGCAELNSLNDAVGNVAGQLSSVLGGGNSSSSSSSSSGVAYTQSSRSHRYNVEDSITSSKNIDSLYVKIKRSLKFKTRDEALSGLSGYERQRYESLLDEEGHAHEATPGVYYHMANSYVGGRKIDITLAKEEGKVRISWIASSNESDFAQFVKSEVIKAIK</sequence>
<evidence type="ECO:0000256" key="1">
    <source>
        <dbReference type="ARBA" id="ARBA00017922"/>
    </source>
</evidence>
<keyword evidence="2 3" id="KW-0732">Signal</keyword>
<dbReference type="InterPro" id="IPR012640">
    <property type="entry name" value="Membr_lipoprot_lipid_attach_CS"/>
</dbReference>
<dbReference type="AlphaFoldDB" id="A0A369Z3U4"/>
<organism evidence="4 5">
    <name type="scientific">Haemophilus parainfluenzae</name>
    <dbReference type="NCBI Taxonomy" id="729"/>
    <lineage>
        <taxon>Bacteria</taxon>
        <taxon>Pseudomonadati</taxon>
        <taxon>Pseudomonadota</taxon>
        <taxon>Gammaproteobacteria</taxon>
        <taxon>Pasteurellales</taxon>
        <taxon>Pasteurellaceae</taxon>
        <taxon>Haemophilus</taxon>
    </lineage>
</organism>
<dbReference type="Proteomes" id="UP000253910">
    <property type="component" value="Unassembled WGS sequence"/>
</dbReference>
<comment type="caution">
    <text evidence="4">The sequence shown here is derived from an EMBL/GenBank/DDBJ whole genome shotgun (WGS) entry which is preliminary data.</text>
</comment>
<feature type="chain" id="PRO_5016852005" description="Type IV secretion system putative lipoprotein virB7" evidence="3">
    <location>
        <begin position="19"/>
        <end position="175"/>
    </location>
</feature>
<gene>
    <name evidence="4" type="ORF">DPV87_02335</name>
</gene>
<feature type="signal peptide" evidence="3">
    <location>
        <begin position="1"/>
        <end position="18"/>
    </location>
</feature>